<feature type="non-terminal residue" evidence="1">
    <location>
        <position position="90"/>
    </location>
</feature>
<dbReference type="EMBL" id="HM446205">
    <property type="protein sequence ID" value="ADK27792.1"/>
    <property type="molecule type" value="mRNA"/>
</dbReference>
<sequence>MDLPKGGGSGRRFPVPRKMAVRADCLPPLHCSLILGSDRSQKESGLGGASLGHKCWRFHRWAGAGEGRSVSDALVLWVLGSFMARRALSF</sequence>
<proteinExistence type="evidence at transcript level"/>
<evidence type="ECO:0000313" key="1">
    <source>
        <dbReference type="EMBL" id="ADK27792.1"/>
    </source>
</evidence>
<accession>E2I963</accession>
<reference evidence="1" key="1">
    <citation type="submission" date="2010-05" db="EMBL/GenBank/DDBJ databases">
        <title>Bioinformatics Analysis and Cloning of the Homologous Sequences of Human Testis Development Related Gene 1 from Macaca mulatta.</title>
        <authorList>
            <person name="Tang Y."/>
            <person name="Jiang X."/>
            <person name="Chen H."/>
            <person name="Wen J."/>
            <person name="Li D."/>
        </authorList>
    </citation>
    <scope>NUCLEOTIDE SEQUENCE</scope>
</reference>
<dbReference type="AlphaFoldDB" id="E2I963"/>
<name>E2I963_MACMU</name>
<organism evidence="1">
    <name type="scientific">Macaca mulatta</name>
    <name type="common">Rhesus macaque</name>
    <dbReference type="NCBI Taxonomy" id="9544"/>
    <lineage>
        <taxon>Eukaryota</taxon>
        <taxon>Metazoa</taxon>
        <taxon>Chordata</taxon>
        <taxon>Craniata</taxon>
        <taxon>Vertebrata</taxon>
        <taxon>Euteleostomi</taxon>
        <taxon>Mammalia</taxon>
        <taxon>Eutheria</taxon>
        <taxon>Euarchontoglires</taxon>
        <taxon>Primates</taxon>
        <taxon>Haplorrhini</taxon>
        <taxon>Catarrhini</taxon>
        <taxon>Cercopithecidae</taxon>
        <taxon>Cercopithecinae</taxon>
        <taxon>Macaca</taxon>
    </lineage>
</organism>
<protein>
    <submittedName>
        <fullName evidence="1">Uncharacterized protein</fullName>
    </submittedName>
</protein>